<dbReference type="Gramene" id="mRNA:HanXRQr2_Chr06g0250321">
    <property type="protein sequence ID" value="CDS:HanXRQr2_Chr06g0250321.1"/>
    <property type="gene ID" value="HanXRQr2_Chr06g0250321"/>
</dbReference>
<protein>
    <submittedName>
        <fullName evidence="2">Uncharacterized protein</fullName>
    </submittedName>
</protein>
<evidence type="ECO:0000313" key="2">
    <source>
        <dbReference type="EMBL" id="KAF5801627.1"/>
    </source>
</evidence>
<sequence>MQTYSCLKHQVRALCFSGASLISSLTYLSVKKMQTYSKRPKRLYNILELF</sequence>
<accession>A0A9K3IRR9</accession>
<keyword evidence="3" id="KW-1185">Reference proteome</keyword>
<dbReference type="Proteomes" id="UP000215914">
    <property type="component" value="Unassembled WGS sequence"/>
</dbReference>
<reference evidence="2" key="1">
    <citation type="journal article" date="2017" name="Nature">
        <title>The sunflower genome provides insights into oil metabolism, flowering and Asterid evolution.</title>
        <authorList>
            <person name="Badouin H."/>
            <person name="Gouzy J."/>
            <person name="Grassa C.J."/>
            <person name="Murat F."/>
            <person name="Staton S.E."/>
            <person name="Cottret L."/>
            <person name="Lelandais-Briere C."/>
            <person name="Owens G.L."/>
            <person name="Carrere S."/>
            <person name="Mayjonade B."/>
            <person name="Legrand L."/>
            <person name="Gill N."/>
            <person name="Kane N.C."/>
            <person name="Bowers J.E."/>
            <person name="Hubner S."/>
            <person name="Bellec A."/>
            <person name="Berard A."/>
            <person name="Berges H."/>
            <person name="Blanchet N."/>
            <person name="Boniface M.C."/>
            <person name="Brunel D."/>
            <person name="Catrice O."/>
            <person name="Chaidir N."/>
            <person name="Claudel C."/>
            <person name="Donnadieu C."/>
            <person name="Faraut T."/>
            <person name="Fievet G."/>
            <person name="Helmstetter N."/>
            <person name="King M."/>
            <person name="Knapp S.J."/>
            <person name="Lai Z."/>
            <person name="Le Paslier M.C."/>
            <person name="Lippi Y."/>
            <person name="Lorenzon L."/>
            <person name="Mandel J.R."/>
            <person name="Marage G."/>
            <person name="Marchand G."/>
            <person name="Marquand E."/>
            <person name="Bret-Mestries E."/>
            <person name="Morien E."/>
            <person name="Nambeesan S."/>
            <person name="Nguyen T."/>
            <person name="Pegot-Espagnet P."/>
            <person name="Pouilly N."/>
            <person name="Raftis F."/>
            <person name="Sallet E."/>
            <person name="Schiex T."/>
            <person name="Thomas J."/>
            <person name="Vandecasteele C."/>
            <person name="Vares D."/>
            <person name="Vear F."/>
            <person name="Vautrin S."/>
            <person name="Crespi M."/>
            <person name="Mangin B."/>
            <person name="Burke J.M."/>
            <person name="Salse J."/>
            <person name="Munos S."/>
            <person name="Vincourt P."/>
            <person name="Rieseberg L.H."/>
            <person name="Langlade N.B."/>
        </authorList>
    </citation>
    <scope>NUCLEOTIDE SEQUENCE</scope>
    <source>
        <tissue evidence="2">Leaves</tissue>
    </source>
</reference>
<dbReference type="EMBL" id="MNCJ02000321">
    <property type="protein sequence ID" value="KAF5801627.1"/>
    <property type="molecule type" value="Genomic_DNA"/>
</dbReference>
<organism evidence="2 3">
    <name type="scientific">Helianthus annuus</name>
    <name type="common">Common sunflower</name>
    <dbReference type="NCBI Taxonomy" id="4232"/>
    <lineage>
        <taxon>Eukaryota</taxon>
        <taxon>Viridiplantae</taxon>
        <taxon>Streptophyta</taxon>
        <taxon>Embryophyta</taxon>
        <taxon>Tracheophyta</taxon>
        <taxon>Spermatophyta</taxon>
        <taxon>Magnoliopsida</taxon>
        <taxon>eudicotyledons</taxon>
        <taxon>Gunneridae</taxon>
        <taxon>Pentapetalae</taxon>
        <taxon>asterids</taxon>
        <taxon>campanulids</taxon>
        <taxon>Asterales</taxon>
        <taxon>Asteraceae</taxon>
        <taxon>Asteroideae</taxon>
        <taxon>Heliantheae alliance</taxon>
        <taxon>Heliantheae</taxon>
        <taxon>Helianthus</taxon>
    </lineage>
</organism>
<keyword evidence="1" id="KW-0812">Transmembrane</keyword>
<dbReference type="AlphaFoldDB" id="A0A9K3IRR9"/>
<evidence type="ECO:0000313" key="3">
    <source>
        <dbReference type="Proteomes" id="UP000215914"/>
    </source>
</evidence>
<evidence type="ECO:0000256" key="1">
    <source>
        <dbReference type="SAM" id="Phobius"/>
    </source>
</evidence>
<gene>
    <name evidence="2" type="ORF">HanXRQr2_Chr06g0250321</name>
</gene>
<proteinExistence type="predicted"/>
<reference evidence="2" key="2">
    <citation type="submission" date="2020-06" db="EMBL/GenBank/DDBJ databases">
        <title>Helianthus annuus Genome sequencing and assembly Release 2.</title>
        <authorList>
            <person name="Gouzy J."/>
            <person name="Langlade N."/>
            <person name="Munos S."/>
        </authorList>
    </citation>
    <scope>NUCLEOTIDE SEQUENCE</scope>
    <source>
        <tissue evidence="2">Leaves</tissue>
    </source>
</reference>
<comment type="caution">
    <text evidence="2">The sequence shown here is derived from an EMBL/GenBank/DDBJ whole genome shotgun (WGS) entry which is preliminary data.</text>
</comment>
<name>A0A9K3IRR9_HELAN</name>
<keyword evidence="1" id="KW-0472">Membrane</keyword>
<keyword evidence="1" id="KW-1133">Transmembrane helix</keyword>
<feature type="transmembrane region" description="Helical" evidence="1">
    <location>
        <begin position="12"/>
        <end position="30"/>
    </location>
</feature>